<feature type="chain" id="PRO_5026037624" evidence="1">
    <location>
        <begin position="20"/>
        <end position="329"/>
    </location>
</feature>
<dbReference type="InterPro" id="IPR029058">
    <property type="entry name" value="AB_hydrolase_fold"/>
</dbReference>
<proteinExistence type="predicted"/>
<evidence type="ECO:0000256" key="1">
    <source>
        <dbReference type="SAM" id="SignalP"/>
    </source>
</evidence>
<feature type="signal peptide" evidence="1">
    <location>
        <begin position="1"/>
        <end position="19"/>
    </location>
</feature>
<keyword evidence="3" id="KW-0378">Hydrolase</keyword>
<dbReference type="KEGG" id="asha:G8E00_04485"/>
<dbReference type="Proteomes" id="UP000502297">
    <property type="component" value="Chromosome"/>
</dbReference>
<protein>
    <submittedName>
        <fullName evidence="3">Alpha/beta hydrolase</fullName>
    </submittedName>
</protein>
<dbReference type="PRINTS" id="PR00111">
    <property type="entry name" value="ABHYDROLASE"/>
</dbReference>
<dbReference type="GO" id="GO:0016020">
    <property type="term" value="C:membrane"/>
    <property type="evidence" value="ECO:0007669"/>
    <property type="project" value="TreeGrafter"/>
</dbReference>
<dbReference type="InterPro" id="IPR000073">
    <property type="entry name" value="AB_hydrolase_1"/>
</dbReference>
<evidence type="ECO:0000313" key="3">
    <source>
        <dbReference type="EMBL" id="QIO07426.1"/>
    </source>
</evidence>
<keyword evidence="1" id="KW-0732">Signal</keyword>
<feature type="domain" description="AB hydrolase-1" evidence="2">
    <location>
        <begin position="69"/>
        <end position="178"/>
    </location>
</feature>
<dbReference type="Pfam" id="PF00561">
    <property type="entry name" value="Abhydrolase_1"/>
    <property type="match status" value="1"/>
</dbReference>
<dbReference type="EMBL" id="CP049801">
    <property type="protein sequence ID" value="QIO07426.1"/>
    <property type="molecule type" value="Genomic_DNA"/>
</dbReference>
<dbReference type="SUPFAM" id="SSF53474">
    <property type="entry name" value="alpha/beta-Hydrolases"/>
    <property type="match status" value="1"/>
</dbReference>
<sequence>MKFMTASALTLALSSTLLANLSAAATPTEYLDYPKLLEEQRNWAGLSTKTVHVSNITWTYSEGGSKDKPTLLLIHGLDSNRDSWNEVARSLTKQYHVIVPDLPGSGNTKAPLNFDFSIPNLSEELRFFVETLRIQNKLNIAGHSLGGSIAMFYASQYTLDTKSLFLMGASGLFQNNHTQYTKNPIYLKQLVVSQPGDLNFVMKKAMVNQPFVPEVRLKQQEQQLIAQSGDTSKLINEVFKLNHQYTVASFRNLLKSIDAPTLILWGKQDQIVNFEVASEIKSSIRHAQQPIILNNVGHMPILEAPQRVTESYLDFLSKIQYQNNVAAKH</sequence>
<dbReference type="InterPro" id="IPR050266">
    <property type="entry name" value="AB_hydrolase_sf"/>
</dbReference>
<name>A0A6G8RZP8_9GAMM</name>
<dbReference type="Gene3D" id="3.40.50.1820">
    <property type="entry name" value="alpha/beta hydrolase"/>
    <property type="match status" value="1"/>
</dbReference>
<dbReference type="PANTHER" id="PTHR43798:SF5">
    <property type="entry name" value="MONOACYLGLYCEROL LIPASE ABHD6"/>
    <property type="match status" value="1"/>
</dbReference>
<evidence type="ECO:0000259" key="2">
    <source>
        <dbReference type="Pfam" id="PF00561"/>
    </source>
</evidence>
<evidence type="ECO:0000313" key="4">
    <source>
        <dbReference type="Proteomes" id="UP000502297"/>
    </source>
</evidence>
<dbReference type="PANTHER" id="PTHR43798">
    <property type="entry name" value="MONOACYLGLYCEROL LIPASE"/>
    <property type="match status" value="1"/>
</dbReference>
<organism evidence="3 4">
    <name type="scientific">Acinetobacter shaoyimingii</name>
    <dbReference type="NCBI Taxonomy" id="2715164"/>
    <lineage>
        <taxon>Bacteria</taxon>
        <taxon>Pseudomonadati</taxon>
        <taxon>Pseudomonadota</taxon>
        <taxon>Gammaproteobacteria</taxon>
        <taxon>Moraxellales</taxon>
        <taxon>Moraxellaceae</taxon>
        <taxon>Acinetobacter</taxon>
    </lineage>
</organism>
<dbReference type="AlphaFoldDB" id="A0A6G8RZP8"/>
<dbReference type="GO" id="GO:0047372">
    <property type="term" value="F:monoacylglycerol lipase activity"/>
    <property type="evidence" value="ECO:0007669"/>
    <property type="project" value="TreeGrafter"/>
</dbReference>
<accession>A0A6G8RZP8</accession>
<reference evidence="3 4" key="1">
    <citation type="submission" date="2020-03" db="EMBL/GenBank/DDBJ databases">
        <authorList>
            <person name="Zhu W."/>
        </authorList>
    </citation>
    <scope>NUCLEOTIDE SEQUENCE [LARGE SCALE GENOMIC DNA]</scope>
    <source>
        <strain evidence="3 4">323-1</strain>
    </source>
</reference>
<keyword evidence="4" id="KW-1185">Reference proteome</keyword>
<dbReference type="GO" id="GO:0046464">
    <property type="term" value="P:acylglycerol catabolic process"/>
    <property type="evidence" value="ECO:0007669"/>
    <property type="project" value="TreeGrafter"/>
</dbReference>
<gene>
    <name evidence="3" type="ORF">G8E00_04485</name>
</gene>